<feature type="transmembrane region" description="Helical" evidence="1">
    <location>
        <begin position="152"/>
        <end position="171"/>
    </location>
</feature>
<dbReference type="OMA" id="LCRLWPY"/>
<dbReference type="AlphaFoldDB" id="A0A974D4N3"/>
<keyword evidence="1" id="KW-0812">Transmembrane</keyword>
<dbReference type="InterPro" id="IPR036869">
    <property type="entry name" value="J_dom_sf"/>
</dbReference>
<proteinExistence type="predicted"/>
<dbReference type="Proteomes" id="UP000694892">
    <property type="component" value="Chromosome 4L"/>
</dbReference>
<dbReference type="PRINTS" id="PR00625">
    <property type="entry name" value="JDOMAIN"/>
</dbReference>
<gene>
    <name evidence="3" type="ORF">XELAEV_18022213mg</name>
</gene>
<dbReference type="InterPro" id="IPR001623">
    <property type="entry name" value="DnaJ_domain"/>
</dbReference>
<dbReference type="PANTHER" id="PTHR44825">
    <property type="match status" value="1"/>
</dbReference>
<accession>A0A974D4N3</accession>
<keyword evidence="1" id="KW-1133">Transmembrane helix</keyword>
<evidence type="ECO:0000313" key="4">
    <source>
        <dbReference type="Proteomes" id="UP000694892"/>
    </source>
</evidence>
<dbReference type="Pfam" id="PF00226">
    <property type="entry name" value="DnaJ"/>
    <property type="match status" value="1"/>
</dbReference>
<evidence type="ECO:0000259" key="2">
    <source>
        <dbReference type="PROSITE" id="PS50076"/>
    </source>
</evidence>
<dbReference type="SMART" id="SM00271">
    <property type="entry name" value="DnaJ"/>
    <property type="match status" value="1"/>
</dbReference>
<dbReference type="Gene3D" id="1.10.287.110">
    <property type="entry name" value="DnaJ domain"/>
    <property type="match status" value="1"/>
</dbReference>
<evidence type="ECO:0000256" key="1">
    <source>
        <dbReference type="SAM" id="Phobius"/>
    </source>
</evidence>
<reference evidence="4" key="1">
    <citation type="journal article" date="2016" name="Nature">
        <title>Genome evolution in the allotetraploid frog Xenopus laevis.</title>
        <authorList>
            <person name="Session A.M."/>
            <person name="Uno Y."/>
            <person name="Kwon T."/>
            <person name="Chapman J.A."/>
            <person name="Toyoda A."/>
            <person name="Takahashi S."/>
            <person name="Fukui A."/>
            <person name="Hikosaka A."/>
            <person name="Suzuki A."/>
            <person name="Kondo M."/>
            <person name="van Heeringen S.J."/>
            <person name="Quigley I."/>
            <person name="Heinz S."/>
            <person name="Ogino H."/>
            <person name="Ochi H."/>
            <person name="Hellsten U."/>
            <person name="Lyons J.B."/>
            <person name="Simakov O."/>
            <person name="Putnam N."/>
            <person name="Stites J."/>
            <person name="Kuroki Y."/>
            <person name="Tanaka T."/>
            <person name="Michiue T."/>
            <person name="Watanabe M."/>
            <person name="Bogdanovic O."/>
            <person name="Lister R."/>
            <person name="Georgiou G."/>
            <person name="Paranjpe S.S."/>
            <person name="van Kruijsbergen I."/>
            <person name="Shu S."/>
            <person name="Carlson J."/>
            <person name="Kinoshita T."/>
            <person name="Ohta Y."/>
            <person name="Mawaribuchi S."/>
            <person name="Jenkins J."/>
            <person name="Grimwood J."/>
            <person name="Schmutz J."/>
            <person name="Mitros T."/>
            <person name="Mozaffari S.V."/>
            <person name="Suzuki Y."/>
            <person name="Haramoto Y."/>
            <person name="Yamamoto T.S."/>
            <person name="Takagi C."/>
            <person name="Heald R."/>
            <person name="Miller K."/>
            <person name="Haudenschild C."/>
            <person name="Kitzman J."/>
            <person name="Nakayama T."/>
            <person name="Izutsu Y."/>
            <person name="Robert J."/>
            <person name="Fortriede J."/>
            <person name="Burns K."/>
            <person name="Lotay V."/>
            <person name="Karimi K."/>
            <person name="Yasuoka Y."/>
            <person name="Dichmann D.S."/>
            <person name="Flajnik M.F."/>
            <person name="Houston D.W."/>
            <person name="Shendure J."/>
            <person name="DuPasquier L."/>
            <person name="Vize P.D."/>
            <person name="Zorn A.M."/>
            <person name="Ito M."/>
            <person name="Marcotte E.M."/>
            <person name="Wallingford J.B."/>
            <person name="Ito Y."/>
            <person name="Asashima M."/>
            <person name="Ueno N."/>
            <person name="Matsuda Y."/>
            <person name="Veenstra G.J."/>
            <person name="Fujiyama A."/>
            <person name="Harland R.M."/>
            <person name="Taira M."/>
            <person name="Rokhsar D.S."/>
        </authorList>
    </citation>
    <scope>NUCLEOTIDE SEQUENCE [LARGE SCALE GENOMIC DNA]</scope>
    <source>
        <strain evidence="4">J</strain>
    </source>
</reference>
<organism evidence="3 4">
    <name type="scientific">Xenopus laevis</name>
    <name type="common">African clawed frog</name>
    <dbReference type="NCBI Taxonomy" id="8355"/>
    <lineage>
        <taxon>Eukaryota</taxon>
        <taxon>Metazoa</taxon>
        <taxon>Chordata</taxon>
        <taxon>Craniata</taxon>
        <taxon>Vertebrata</taxon>
        <taxon>Euteleostomi</taxon>
        <taxon>Amphibia</taxon>
        <taxon>Batrachia</taxon>
        <taxon>Anura</taxon>
        <taxon>Pipoidea</taxon>
        <taxon>Pipidae</taxon>
        <taxon>Xenopodinae</taxon>
        <taxon>Xenopus</taxon>
        <taxon>Xenopus</taxon>
    </lineage>
</organism>
<dbReference type="PROSITE" id="PS50076">
    <property type="entry name" value="DNAJ_2"/>
    <property type="match status" value="1"/>
</dbReference>
<dbReference type="CDD" id="cd06257">
    <property type="entry name" value="DnaJ"/>
    <property type="match status" value="1"/>
</dbReference>
<keyword evidence="1" id="KW-0472">Membrane</keyword>
<dbReference type="InterPro" id="IPR052763">
    <property type="entry name" value="DnaJ_C4"/>
</dbReference>
<dbReference type="SUPFAM" id="SSF46565">
    <property type="entry name" value="Chaperone J-domain"/>
    <property type="match status" value="1"/>
</dbReference>
<dbReference type="EMBL" id="CM004472">
    <property type="protein sequence ID" value="OCT84075.1"/>
    <property type="molecule type" value="Genomic_DNA"/>
</dbReference>
<name>A0A974D4N3_XENLA</name>
<sequence>MMLSRRICKGGTRLCTVSAQRYAGTQSRFDSRDHYQLLGVERKATSEEIKNAFFTMSKKLHPDSDPTNPLLHSQFVRLSEAYKILSRDTSRREYDRLLDAVQRDRLTYGARSSYYSQTSSSAAADDNARYWSQFSVRREEPTQRRQGRNGRFVLYCVLIMAGSLTMHYVGFKTLREIHNEFMEKQHQRILKIYNEAKERARVNGFRKQQDILRQKHAEFTEKYHPKTQHEESKK</sequence>
<protein>
    <recommendedName>
        <fullName evidence="2">J domain-containing protein</fullName>
    </recommendedName>
</protein>
<feature type="domain" description="J" evidence="2">
    <location>
        <begin position="33"/>
        <end position="98"/>
    </location>
</feature>
<dbReference type="PANTHER" id="PTHR44825:SF1">
    <property type="entry name" value="DNAJ HOMOLOG SUBFAMILY C MEMBER 4"/>
    <property type="match status" value="1"/>
</dbReference>
<evidence type="ECO:0000313" key="3">
    <source>
        <dbReference type="EMBL" id="OCT84075.1"/>
    </source>
</evidence>